<reference evidence="3 4" key="1">
    <citation type="submission" date="2023-05" db="EMBL/GenBank/DDBJ databases">
        <title>Streptantibioticus silvisoli sp. nov., acidotolerant actinomycetes 1 from pine litter.</title>
        <authorList>
            <person name="Swiecimska M."/>
            <person name="Golinska P."/>
            <person name="Sangal V."/>
            <person name="Wachnowicz B."/>
            <person name="Goodfellow M."/>
        </authorList>
    </citation>
    <scope>NUCLEOTIDE SEQUENCE [LARGE SCALE GENOMIC DNA]</scope>
    <source>
        <strain evidence="3 4">DSM 42109</strain>
    </source>
</reference>
<feature type="compositionally biased region" description="Polar residues" evidence="1">
    <location>
        <begin position="175"/>
        <end position="188"/>
    </location>
</feature>
<accession>A0ABT7AA76</accession>
<gene>
    <name evidence="3" type="ORF">NMN56_041075</name>
</gene>
<evidence type="ECO:0008006" key="5">
    <source>
        <dbReference type="Google" id="ProtNLM"/>
    </source>
</evidence>
<evidence type="ECO:0000313" key="3">
    <source>
        <dbReference type="EMBL" id="MDJ1138245.1"/>
    </source>
</evidence>
<proteinExistence type="predicted"/>
<feature type="chain" id="PRO_5045369275" description="Secreted protein" evidence="2">
    <location>
        <begin position="27"/>
        <end position="194"/>
    </location>
</feature>
<feature type="region of interest" description="Disordered" evidence="1">
    <location>
        <begin position="159"/>
        <end position="194"/>
    </location>
</feature>
<dbReference type="Proteomes" id="UP001214441">
    <property type="component" value="Unassembled WGS sequence"/>
</dbReference>
<evidence type="ECO:0000256" key="2">
    <source>
        <dbReference type="SAM" id="SignalP"/>
    </source>
</evidence>
<name>A0ABT7AA76_9ACTN</name>
<sequence>MPLTRTAKGACMAATAALALFPAAGAASASSSSGGTLLPNPARQAAPLEAPAPAGQAAPCRDLYQIGKTAYLKRNGKAIASVKHFYSPRCKRDYGYLWVWRSYTAPRYKACVGLWDAQAGKILGQHCRNNVRMLWSYPVANKGHRLVARASIREYKAGPQTHAPQANGPLADTPYANTPHSKTPSAETPYNAPR</sequence>
<dbReference type="EMBL" id="JANCPR020000079">
    <property type="protein sequence ID" value="MDJ1138245.1"/>
    <property type="molecule type" value="Genomic_DNA"/>
</dbReference>
<dbReference type="RefSeq" id="WP_274043953.1">
    <property type="nucleotide sequence ID" value="NZ_JANCPR020000079.1"/>
</dbReference>
<keyword evidence="2" id="KW-0732">Signal</keyword>
<keyword evidence="4" id="KW-1185">Reference proteome</keyword>
<evidence type="ECO:0000313" key="4">
    <source>
        <dbReference type="Proteomes" id="UP001214441"/>
    </source>
</evidence>
<protein>
    <recommendedName>
        <fullName evidence="5">Secreted protein</fullName>
    </recommendedName>
</protein>
<feature type="signal peptide" evidence="2">
    <location>
        <begin position="1"/>
        <end position="26"/>
    </location>
</feature>
<comment type="caution">
    <text evidence="3">The sequence shown here is derived from an EMBL/GenBank/DDBJ whole genome shotgun (WGS) entry which is preliminary data.</text>
</comment>
<evidence type="ECO:0000256" key="1">
    <source>
        <dbReference type="SAM" id="MobiDB-lite"/>
    </source>
</evidence>
<organism evidence="3 4">
    <name type="scientific">Streptomyces iconiensis</name>
    <dbReference type="NCBI Taxonomy" id="1384038"/>
    <lineage>
        <taxon>Bacteria</taxon>
        <taxon>Bacillati</taxon>
        <taxon>Actinomycetota</taxon>
        <taxon>Actinomycetes</taxon>
        <taxon>Kitasatosporales</taxon>
        <taxon>Streptomycetaceae</taxon>
        <taxon>Streptomyces</taxon>
    </lineage>
</organism>